<dbReference type="InterPro" id="IPR000835">
    <property type="entry name" value="HTH_MarR-typ"/>
</dbReference>
<feature type="region of interest" description="Disordered" evidence="2">
    <location>
        <begin position="1"/>
        <end position="22"/>
    </location>
</feature>
<keyword evidence="5" id="KW-1185">Reference proteome</keyword>
<dbReference type="Pfam" id="PF00480">
    <property type="entry name" value="ROK"/>
    <property type="match status" value="1"/>
</dbReference>
<evidence type="ECO:0000256" key="2">
    <source>
        <dbReference type="SAM" id="MobiDB-lite"/>
    </source>
</evidence>
<dbReference type="PROSITE" id="PS01125">
    <property type="entry name" value="ROK"/>
    <property type="match status" value="1"/>
</dbReference>
<dbReference type="AlphaFoldDB" id="A0A399JA37"/>
<dbReference type="InterPro" id="IPR036390">
    <property type="entry name" value="WH_DNA-bd_sf"/>
</dbReference>
<feature type="domain" description="HTH marR-type" evidence="3">
    <location>
        <begin position="28"/>
        <end position="79"/>
    </location>
</feature>
<dbReference type="GO" id="GO:0003700">
    <property type="term" value="F:DNA-binding transcription factor activity"/>
    <property type="evidence" value="ECO:0007669"/>
    <property type="project" value="InterPro"/>
</dbReference>
<dbReference type="PANTHER" id="PTHR18964">
    <property type="entry name" value="ROK (REPRESSOR, ORF, KINASE) FAMILY"/>
    <property type="match status" value="1"/>
</dbReference>
<dbReference type="Gene3D" id="3.30.420.40">
    <property type="match status" value="2"/>
</dbReference>
<sequence>MPSEANGGSMNHAGPGSQSSLRRDNVRRVLEELATAGPSTQAQLTRHTGLSAGTVASIVRDLDDAGRVRLERTTSSGRRALNIHLVDTGRVAVGLDIGRRHVRAIVATPSRRILADVQRILPLGHDAVTGMTAAKRAMEEALEAAHRSREQVLGAGVGIPGPFDPVTGRVGSGAILPEWIGMEVASRLSDVLDVPVLVNNDANLGALAHLSWSETPPGQNFVFVKIGTGIGTGVVIDGQLYAGHRGLAGEIGHTIVVDQGLVCRCGNRGCLETVASTSSMLRALAAAPNPPTTTDELVSAALAGDTVTRRVVEDAGLSIGQVLGQLASLLNPETILLGGPLSDLGELLLEPIRRSLKRHTVPDIAVATTVRVSALRDRAEALGGVVSVLNRADPADLYGPLAAPSDASSTV</sequence>
<evidence type="ECO:0000313" key="4">
    <source>
        <dbReference type="EMBL" id="RII42443.1"/>
    </source>
</evidence>
<dbReference type="Proteomes" id="UP000265419">
    <property type="component" value="Unassembled WGS sequence"/>
</dbReference>
<name>A0A399JA37_9MICC</name>
<dbReference type="Pfam" id="PF12802">
    <property type="entry name" value="MarR_2"/>
    <property type="match status" value="1"/>
</dbReference>
<dbReference type="SUPFAM" id="SSF46785">
    <property type="entry name" value="Winged helix' DNA-binding domain"/>
    <property type="match status" value="1"/>
</dbReference>
<dbReference type="PANTHER" id="PTHR18964:SF173">
    <property type="entry name" value="GLUCOKINASE"/>
    <property type="match status" value="1"/>
</dbReference>
<gene>
    <name evidence="4" type="ORF">DWB68_07700</name>
</gene>
<evidence type="ECO:0000313" key="5">
    <source>
        <dbReference type="Proteomes" id="UP000265419"/>
    </source>
</evidence>
<protein>
    <submittedName>
        <fullName evidence="4">ROK family transcriptional regulator</fullName>
    </submittedName>
</protein>
<dbReference type="InterPro" id="IPR049874">
    <property type="entry name" value="ROK_cs"/>
</dbReference>
<dbReference type="EMBL" id="QQXK01000012">
    <property type="protein sequence ID" value="RII42443.1"/>
    <property type="molecule type" value="Genomic_DNA"/>
</dbReference>
<comment type="similarity">
    <text evidence="1">Belongs to the ROK (NagC/XylR) family.</text>
</comment>
<organism evidence="4 5">
    <name type="scientific">Galactobacter valiniphilus</name>
    <dbReference type="NCBI Taxonomy" id="2676122"/>
    <lineage>
        <taxon>Bacteria</taxon>
        <taxon>Bacillati</taxon>
        <taxon>Actinomycetota</taxon>
        <taxon>Actinomycetes</taxon>
        <taxon>Micrococcales</taxon>
        <taxon>Micrococcaceae</taxon>
        <taxon>Galactobacter</taxon>
    </lineage>
</organism>
<dbReference type="Gene3D" id="1.10.10.10">
    <property type="entry name" value="Winged helix-like DNA-binding domain superfamily/Winged helix DNA-binding domain"/>
    <property type="match status" value="1"/>
</dbReference>
<evidence type="ECO:0000256" key="1">
    <source>
        <dbReference type="ARBA" id="ARBA00006479"/>
    </source>
</evidence>
<dbReference type="RefSeq" id="WP_119424570.1">
    <property type="nucleotide sequence ID" value="NZ_QQXK01000012.1"/>
</dbReference>
<dbReference type="SUPFAM" id="SSF53067">
    <property type="entry name" value="Actin-like ATPase domain"/>
    <property type="match status" value="1"/>
</dbReference>
<accession>A0A399JA37</accession>
<proteinExistence type="inferred from homology"/>
<evidence type="ECO:0000259" key="3">
    <source>
        <dbReference type="Pfam" id="PF12802"/>
    </source>
</evidence>
<reference evidence="4 5" key="1">
    <citation type="submission" date="2018-07" db="EMBL/GenBank/DDBJ databases">
        <title>Arthrobacter sp. nov., isolated from raw cow's milk with high bacterial count.</title>
        <authorList>
            <person name="Hahne J."/>
            <person name="Isele D."/>
            <person name="Lipski A."/>
        </authorList>
    </citation>
    <scope>NUCLEOTIDE SEQUENCE [LARGE SCALE GENOMIC DNA]</scope>
    <source>
        <strain evidence="4 5">JZ R-35</strain>
    </source>
</reference>
<dbReference type="InterPro" id="IPR043129">
    <property type="entry name" value="ATPase_NBD"/>
</dbReference>
<comment type="caution">
    <text evidence="4">The sequence shown here is derived from an EMBL/GenBank/DDBJ whole genome shotgun (WGS) entry which is preliminary data.</text>
</comment>
<dbReference type="InterPro" id="IPR000600">
    <property type="entry name" value="ROK"/>
</dbReference>
<dbReference type="InterPro" id="IPR036388">
    <property type="entry name" value="WH-like_DNA-bd_sf"/>
</dbReference>